<gene>
    <name evidence="2" type="ORF">C8E87_7336</name>
</gene>
<feature type="transmembrane region" description="Helical" evidence="1">
    <location>
        <begin position="277"/>
        <end position="295"/>
    </location>
</feature>
<dbReference type="GO" id="GO:0008233">
    <property type="term" value="F:peptidase activity"/>
    <property type="evidence" value="ECO:0007669"/>
    <property type="project" value="InterPro"/>
</dbReference>
<feature type="transmembrane region" description="Helical" evidence="1">
    <location>
        <begin position="244"/>
        <end position="262"/>
    </location>
</feature>
<organism evidence="2 3">
    <name type="scientific">Paractinoplanes brasiliensis</name>
    <dbReference type="NCBI Taxonomy" id="52695"/>
    <lineage>
        <taxon>Bacteria</taxon>
        <taxon>Bacillati</taxon>
        <taxon>Actinomycetota</taxon>
        <taxon>Actinomycetes</taxon>
        <taxon>Micromonosporales</taxon>
        <taxon>Micromonosporaceae</taxon>
        <taxon>Paractinoplanes</taxon>
    </lineage>
</organism>
<dbReference type="PANTHER" id="PTHR36844">
    <property type="entry name" value="PROTEASE PRSW"/>
    <property type="match status" value="1"/>
</dbReference>
<proteinExistence type="predicted"/>
<feature type="transmembrane region" description="Helical" evidence="1">
    <location>
        <begin position="171"/>
        <end position="191"/>
    </location>
</feature>
<evidence type="ECO:0000313" key="2">
    <source>
        <dbReference type="EMBL" id="TDO31899.1"/>
    </source>
</evidence>
<keyword evidence="1" id="KW-1133">Transmembrane helix</keyword>
<dbReference type="OrthoDB" id="9785431at2"/>
<feature type="transmembrane region" description="Helical" evidence="1">
    <location>
        <begin position="211"/>
        <end position="237"/>
    </location>
</feature>
<reference evidence="2 3" key="1">
    <citation type="submission" date="2019-03" db="EMBL/GenBank/DDBJ databases">
        <title>Sequencing the genomes of 1000 actinobacteria strains.</title>
        <authorList>
            <person name="Klenk H.-P."/>
        </authorList>
    </citation>
    <scope>NUCLEOTIDE SEQUENCE [LARGE SCALE GENOMIC DNA]</scope>
    <source>
        <strain evidence="2 3">DSM 43805</strain>
    </source>
</reference>
<feature type="transmembrane region" description="Helical" evidence="1">
    <location>
        <begin position="60"/>
        <end position="82"/>
    </location>
</feature>
<dbReference type="Proteomes" id="UP000294901">
    <property type="component" value="Unassembled WGS sequence"/>
</dbReference>
<feature type="transmembrane region" description="Helical" evidence="1">
    <location>
        <begin position="147"/>
        <end position="164"/>
    </location>
</feature>
<feature type="transmembrane region" description="Helical" evidence="1">
    <location>
        <begin position="94"/>
        <end position="113"/>
    </location>
</feature>
<dbReference type="InterPro" id="IPR026898">
    <property type="entry name" value="PrsW"/>
</dbReference>
<protein>
    <submittedName>
        <fullName evidence="2">RsiW-degrading membrane proteinase PrsW (M82 family)</fullName>
    </submittedName>
</protein>
<dbReference type="PANTHER" id="PTHR36844:SF1">
    <property type="entry name" value="PROTEASE PRSW"/>
    <property type="match status" value="1"/>
</dbReference>
<keyword evidence="3" id="KW-1185">Reference proteome</keyword>
<name>A0A4R6J8K4_9ACTN</name>
<accession>A0A4R6J8K4</accession>
<evidence type="ECO:0000256" key="1">
    <source>
        <dbReference type="SAM" id="Phobius"/>
    </source>
</evidence>
<evidence type="ECO:0000313" key="3">
    <source>
        <dbReference type="Proteomes" id="UP000294901"/>
    </source>
</evidence>
<dbReference type="EMBL" id="SNWR01000002">
    <property type="protein sequence ID" value="TDO31899.1"/>
    <property type="molecule type" value="Genomic_DNA"/>
</dbReference>
<comment type="caution">
    <text evidence="2">The sequence shown here is derived from an EMBL/GenBank/DDBJ whole genome shotgun (WGS) entry which is preliminary data.</text>
</comment>
<dbReference type="Pfam" id="PF13367">
    <property type="entry name" value="PrsW-protease"/>
    <property type="match status" value="1"/>
</dbReference>
<feature type="transmembrane region" description="Helical" evidence="1">
    <location>
        <begin position="33"/>
        <end position="54"/>
    </location>
</feature>
<sequence length="388" mass="42163">MTITGATARTAQLAAIDQSGWGTRFKLFQPHNAAFWVWLAGVGIGAVGMIKYFGAGFDTYRLAVTSGILFFGIYLVPWLFFLRHQNRYTAQPGGLLATGFVWGAFAATFWIALPANAAMLEIWSKLLGPSGAAKWGAGLTAPINEEWGKALGLILLIGLAPALVRSAYDGFIIGAFIGLGFQVSEDILYAYNNATSTFGENQLSSTLFVLVIRGFAGITSHALFSAVFCAGVMWILGRAAGERHVVRGVLACLAAMFLHFAWDDVTGLAFGNPFLEAYMPYLIIMPLAIATLLWVRRQASTTERRWTRDLLAPEVEAGVVDGPLLDAVSGLHSDRRHFRKLVHNRHRAALLIESAGDLAQELAAARGEETPRVAHARQELLRLRGTGR</sequence>
<dbReference type="RefSeq" id="WP_133877938.1">
    <property type="nucleotide sequence ID" value="NZ_BOMD01000044.1"/>
</dbReference>
<dbReference type="AlphaFoldDB" id="A0A4R6J8K4"/>
<keyword evidence="1" id="KW-0812">Transmembrane</keyword>
<keyword evidence="1" id="KW-0472">Membrane</keyword>